<evidence type="ECO:0008006" key="3">
    <source>
        <dbReference type="Google" id="ProtNLM"/>
    </source>
</evidence>
<dbReference type="Proteomes" id="UP000735302">
    <property type="component" value="Unassembled WGS sequence"/>
</dbReference>
<evidence type="ECO:0000313" key="2">
    <source>
        <dbReference type="Proteomes" id="UP000735302"/>
    </source>
</evidence>
<reference evidence="1 2" key="1">
    <citation type="journal article" date="2021" name="Elife">
        <title>Chloroplast acquisition without the gene transfer in kleptoplastic sea slugs, Plakobranchus ocellatus.</title>
        <authorList>
            <person name="Maeda T."/>
            <person name="Takahashi S."/>
            <person name="Yoshida T."/>
            <person name="Shimamura S."/>
            <person name="Takaki Y."/>
            <person name="Nagai Y."/>
            <person name="Toyoda A."/>
            <person name="Suzuki Y."/>
            <person name="Arimoto A."/>
            <person name="Ishii H."/>
            <person name="Satoh N."/>
            <person name="Nishiyama T."/>
            <person name="Hasebe M."/>
            <person name="Maruyama T."/>
            <person name="Minagawa J."/>
            <person name="Obokata J."/>
            <person name="Shigenobu S."/>
        </authorList>
    </citation>
    <scope>NUCLEOTIDE SEQUENCE [LARGE SCALE GENOMIC DNA]</scope>
</reference>
<proteinExistence type="predicted"/>
<gene>
    <name evidence="1" type="ORF">PoB_006090300</name>
</gene>
<keyword evidence="2" id="KW-1185">Reference proteome</keyword>
<dbReference type="AlphaFoldDB" id="A0AAV4CRA9"/>
<dbReference type="PROSITE" id="PS51257">
    <property type="entry name" value="PROKAR_LIPOPROTEIN"/>
    <property type="match status" value="1"/>
</dbReference>
<sequence>MEVSGRLKNLRSQLCVNPVTTLLISCVLASAGPERATDSYTCRKRETSQSVSAIWKGFELEYMYPIVCAPLVTLELVHSLISSFLASYRPDDDGGMEITTELLKS</sequence>
<protein>
    <recommendedName>
        <fullName evidence="3">Secreted protein</fullName>
    </recommendedName>
</protein>
<accession>A0AAV4CRA9</accession>
<organism evidence="1 2">
    <name type="scientific">Plakobranchus ocellatus</name>
    <dbReference type="NCBI Taxonomy" id="259542"/>
    <lineage>
        <taxon>Eukaryota</taxon>
        <taxon>Metazoa</taxon>
        <taxon>Spiralia</taxon>
        <taxon>Lophotrochozoa</taxon>
        <taxon>Mollusca</taxon>
        <taxon>Gastropoda</taxon>
        <taxon>Heterobranchia</taxon>
        <taxon>Euthyneura</taxon>
        <taxon>Panpulmonata</taxon>
        <taxon>Sacoglossa</taxon>
        <taxon>Placobranchoidea</taxon>
        <taxon>Plakobranchidae</taxon>
        <taxon>Plakobranchus</taxon>
    </lineage>
</organism>
<dbReference type="EMBL" id="BLXT01006896">
    <property type="protein sequence ID" value="GFO34398.1"/>
    <property type="molecule type" value="Genomic_DNA"/>
</dbReference>
<name>A0AAV4CRA9_9GAST</name>
<comment type="caution">
    <text evidence="1">The sequence shown here is derived from an EMBL/GenBank/DDBJ whole genome shotgun (WGS) entry which is preliminary data.</text>
</comment>
<evidence type="ECO:0000313" key="1">
    <source>
        <dbReference type="EMBL" id="GFO34398.1"/>
    </source>
</evidence>